<dbReference type="AlphaFoldDB" id="A0A3G8XR97"/>
<feature type="region of interest" description="Disordered" evidence="1">
    <location>
        <begin position="1"/>
        <end position="22"/>
    </location>
</feature>
<evidence type="ECO:0000256" key="1">
    <source>
        <dbReference type="SAM" id="MobiDB-lite"/>
    </source>
</evidence>
<dbReference type="Proteomes" id="UP000270185">
    <property type="component" value="Chromosome"/>
</dbReference>
<accession>A0A3G8XR97</accession>
<protein>
    <submittedName>
        <fullName evidence="2">Uncharacterized protein</fullName>
    </submittedName>
</protein>
<evidence type="ECO:0000313" key="3">
    <source>
        <dbReference type="Proteomes" id="UP000270185"/>
    </source>
</evidence>
<dbReference type="KEGG" id="ccas:EIB73_14525"/>
<name>A0A3G8XR97_9FLAO</name>
<keyword evidence="3" id="KW-1185">Reference proteome</keyword>
<dbReference type="RefSeq" id="WP_125025953.1">
    <property type="nucleotide sequence ID" value="NZ_CP034159.1"/>
</dbReference>
<proteinExistence type="predicted"/>
<reference evidence="3" key="1">
    <citation type="submission" date="2018-11" db="EMBL/GenBank/DDBJ databases">
        <title>Proposal to divide the Flavobacteriaceae and reorganize its genera based on Amino Acid Identity values calculated from whole genome sequences.</title>
        <authorList>
            <person name="Nicholson A.C."/>
            <person name="Gulvik C.A."/>
            <person name="Whitney A.M."/>
            <person name="Humrighouse B.W."/>
            <person name="Bell M."/>
            <person name="Holmes B."/>
            <person name="Steigerwalt A.G."/>
            <person name="Villarma A."/>
            <person name="Sheth M."/>
            <person name="Batra D."/>
            <person name="Pryor J."/>
            <person name="Bernardet J.-F."/>
            <person name="Hugo C."/>
            <person name="Kampfer P."/>
            <person name="Newman J.D."/>
            <person name="McQuiston J.R."/>
        </authorList>
    </citation>
    <scope>NUCLEOTIDE SEQUENCE [LARGE SCALE GENOMIC DNA]</scope>
    <source>
        <strain evidence="3">G0081</strain>
    </source>
</reference>
<gene>
    <name evidence="2" type="ORF">EIB73_14525</name>
</gene>
<sequence>MTTSVGENHTMNITNNHQFNSTNYKQTVSENKTVSIIGDLKETTSTTTHKAQNGDILIQSAGVAKILGKIDAKVNKG</sequence>
<organism evidence="2 3">
    <name type="scientific">Kaistella carnis</name>
    <dbReference type="NCBI Taxonomy" id="1241979"/>
    <lineage>
        <taxon>Bacteria</taxon>
        <taxon>Pseudomonadati</taxon>
        <taxon>Bacteroidota</taxon>
        <taxon>Flavobacteriia</taxon>
        <taxon>Flavobacteriales</taxon>
        <taxon>Weeksellaceae</taxon>
        <taxon>Chryseobacterium group</taxon>
        <taxon>Kaistella</taxon>
    </lineage>
</organism>
<dbReference type="EMBL" id="CP034159">
    <property type="protein sequence ID" value="AZI34317.1"/>
    <property type="molecule type" value="Genomic_DNA"/>
</dbReference>
<dbReference type="OrthoDB" id="727155at2"/>
<evidence type="ECO:0000313" key="2">
    <source>
        <dbReference type="EMBL" id="AZI34317.1"/>
    </source>
</evidence>